<evidence type="ECO:0000256" key="3">
    <source>
        <dbReference type="ARBA" id="ARBA00022730"/>
    </source>
</evidence>
<evidence type="ECO:0000256" key="5">
    <source>
        <dbReference type="HAMAP-Rule" id="MF_00765"/>
    </source>
</evidence>
<dbReference type="AlphaFoldDB" id="A0A3L7E0Z8"/>
<keyword evidence="1 5" id="KW-0963">Cytoplasm</keyword>
<evidence type="ECO:0000256" key="6">
    <source>
        <dbReference type="SAM" id="MobiDB-lite"/>
    </source>
</evidence>
<feature type="region of interest" description="Disordered" evidence="6">
    <location>
        <begin position="1"/>
        <end position="23"/>
    </location>
</feature>
<dbReference type="Pfam" id="PF04751">
    <property type="entry name" value="DarP"/>
    <property type="match status" value="1"/>
</dbReference>
<accession>A0A3L7E0Z8</accession>
<comment type="similarity">
    <text evidence="5">Belongs to the DarP family.</text>
</comment>
<dbReference type="OrthoDB" id="5293604at2"/>
<comment type="caution">
    <text evidence="7">The sequence shown here is derived from an EMBL/GenBank/DDBJ whole genome shotgun (WGS) entry which is preliminary data.</text>
</comment>
<dbReference type="EMBL" id="QRAN01000009">
    <property type="protein sequence ID" value="RLQ21921.1"/>
    <property type="molecule type" value="Genomic_DNA"/>
</dbReference>
<sequence>MHDYPDHSEEELAEGPSKSAVKRQMHALQDLGKTLSELNDKQLAQLPIEDEKLLEALRETRRIRSKNALKRHLQYVGKLMRDVEPEPFEAALEAMRQPAREAKALFQQLEQLRDEVLEAGVDGVETVLARWPQADRQQLRQLVLQHQRELSRGKPPAASRKLFRYLRELLETYGASG</sequence>
<keyword evidence="8" id="KW-1185">Reference proteome</keyword>
<dbReference type="RefSeq" id="WP_117954106.1">
    <property type="nucleotide sequence ID" value="NZ_QRAN01000009.1"/>
</dbReference>
<comment type="function">
    <text evidence="5">Member of a network of 50S ribosomal subunit biogenesis factors which assembles along the 30S-50S interface, preventing incorrect 23S rRNA structures from forming. Promotes peptidyl transferase center (PTC) maturation.</text>
</comment>
<keyword evidence="2 5" id="KW-0690">Ribosome biogenesis</keyword>
<protein>
    <recommendedName>
        <fullName evidence="5">Dual-action ribosomal maturation protein DarP</fullName>
    </recommendedName>
    <alternativeName>
        <fullName evidence="5">Large ribosomal subunit assembly factor DarP</fullName>
    </alternativeName>
</protein>
<dbReference type="SUPFAM" id="SSF158710">
    <property type="entry name" value="PSPTO4464-like"/>
    <property type="match status" value="1"/>
</dbReference>
<dbReference type="PANTHER" id="PTHR38101">
    <property type="entry name" value="UPF0307 PROTEIN YJGA"/>
    <property type="match status" value="1"/>
</dbReference>
<dbReference type="Gene3D" id="1.10.60.30">
    <property type="entry name" value="PSPTO4464-like domains"/>
    <property type="match status" value="2"/>
</dbReference>
<reference evidence="7 8" key="1">
    <citation type="submission" date="2018-07" db="EMBL/GenBank/DDBJ databases">
        <title>Halioglobus sp. genome submission.</title>
        <authorList>
            <person name="Ye M.-Q."/>
            <person name="Du Z.-J."/>
        </authorList>
    </citation>
    <scope>NUCLEOTIDE SEQUENCE [LARGE SCALE GENOMIC DNA]</scope>
    <source>
        <strain evidence="7 8">U0301</strain>
    </source>
</reference>
<evidence type="ECO:0000313" key="7">
    <source>
        <dbReference type="EMBL" id="RLQ21921.1"/>
    </source>
</evidence>
<dbReference type="HAMAP" id="MF_00765">
    <property type="entry name" value="DarP"/>
    <property type="match status" value="1"/>
</dbReference>
<dbReference type="PANTHER" id="PTHR38101:SF1">
    <property type="entry name" value="UPF0307 PROTEIN YJGA"/>
    <property type="match status" value="1"/>
</dbReference>
<evidence type="ECO:0000313" key="8">
    <source>
        <dbReference type="Proteomes" id="UP000265509"/>
    </source>
</evidence>
<proteinExistence type="inferred from homology"/>
<keyword evidence="3 5" id="KW-0699">rRNA-binding</keyword>
<name>A0A3L7E0Z8_9GAMM</name>
<dbReference type="PIRSF" id="PIRSF016183">
    <property type="entry name" value="UCP016183"/>
    <property type="match status" value="1"/>
</dbReference>
<evidence type="ECO:0000256" key="2">
    <source>
        <dbReference type="ARBA" id="ARBA00022517"/>
    </source>
</evidence>
<dbReference type="GO" id="GO:0019843">
    <property type="term" value="F:rRNA binding"/>
    <property type="evidence" value="ECO:0007669"/>
    <property type="project" value="UniProtKB-UniRule"/>
</dbReference>
<dbReference type="GO" id="GO:1902626">
    <property type="term" value="P:assembly of large subunit precursor of preribosome"/>
    <property type="evidence" value="ECO:0007669"/>
    <property type="project" value="UniProtKB-UniRule"/>
</dbReference>
<dbReference type="NCBIfam" id="NF003593">
    <property type="entry name" value="PRK05255.1-1"/>
    <property type="match status" value="1"/>
</dbReference>
<dbReference type="InterPro" id="IPR006839">
    <property type="entry name" value="DarP"/>
</dbReference>
<dbReference type="CDD" id="cd16331">
    <property type="entry name" value="YjgA-like"/>
    <property type="match status" value="1"/>
</dbReference>
<evidence type="ECO:0000256" key="4">
    <source>
        <dbReference type="ARBA" id="ARBA00022884"/>
    </source>
</evidence>
<dbReference type="GO" id="GO:0043022">
    <property type="term" value="F:ribosome binding"/>
    <property type="evidence" value="ECO:0007669"/>
    <property type="project" value="UniProtKB-UniRule"/>
</dbReference>
<dbReference type="GO" id="GO:0005829">
    <property type="term" value="C:cytosol"/>
    <property type="evidence" value="ECO:0007669"/>
    <property type="project" value="TreeGrafter"/>
</dbReference>
<evidence type="ECO:0000256" key="1">
    <source>
        <dbReference type="ARBA" id="ARBA00022490"/>
    </source>
</evidence>
<organism evidence="7 8">
    <name type="scientific">Seongchinamella sediminis</name>
    <dbReference type="NCBI Taxonomy" id="2283635"/>
    <lineage>
        <taxon>Bacteria</taxon>
        <taxon>Pseudomonadati</taxon>
        <taxon>Pseudomonadota</taxon>
        <taxon>Gammaproteobacteria</taxon>
        <taxon>Cellvibrionales</taxon>
        <taxon>Halieaceae</taxon>
        <taxon>Seongchinamella</taxon>
    </lineage>
</organism>
<comment type="subcellular location">
    <subcellularLocation>
        <location evidence="5">Cytoplasm</location>
    </subcellularLocation>
    <text evidence="5">Associates with late stage pre-50S ribosomal subunits.</text>
</comment>
<dbReference type="Proteomes" id="UP000265509">
    <property type="component" value="Unassembled WGS sequence"/>
</dbReference>
<dbReference type="InterPro" id="IPR023153">
    <property type="entry name" value="DarP_sf"/>
</dbReference>
<keyword evidence="4 5" id="KW-0694">RNA-binding</keyword>
<gene>
    <name evidence="5" type="primary">darP</name>
    <name evidence="7" type="ORF">DWB85_10050</name>
</gene>